<dbReference type="GO" id="GO:0003677">
    <property type="term" value="F:DNA binding"/>
    <property type="evidence" value="ECO:0007669"/>
    <property type="project" value="InterPro"/>
</dbReference>
<feature type="domain" description="RNA polymerase sigma factor 70 region 4 type 2" evidence="6">
    <location>
        <begin position="128"/>
        <end position="178"/>
    </location>
</feature>
<evidence type="ECO:0000256" key="3">
    <source>
        <dbReference type="ARBA" id="ARBA00023082"/>
    </source>
</evidence>
<reference evidence="7 8" key="1">
    <citation type="submission" date="2011-09" db="EMBL/GenBank/DDBJ databases">
        <title>The draft genome of Paenibacillus lactis 154.</title>
        <authorList>
            <consortium name="US DOE Joint Genome Institute (JGI-PGF)"/>
            <person name="Lucas S."/>
            <person name="Han J."/>
            <person name="Lapidus A."/>
            <person name="Cheng J.-F."/>
            <person name="Goodwin L."/>
            <person name="Pitluck S."/>
            <person name="Peters L."/>
            <person name="Land M.L."/>
            <person name="Hauser L."/>
            <person name="Siebers A."/>
            <person name="Thelen M."/>
            <person name="Hugenholtz P."/>
            <person name="Allgaier M."/>
            <person name="Woyke T.J."/>
        </authorList>
    </citation>
    <scope>NUCLEOTIDE SEQUENCE [LARGE SCALE GENOMIC DNA]</scope>
    <source>
        <strain evidence="7 8">154</strain>
    </source>
</reference>
<dbReference type="InterPro" id="IPR013325">
    <property type="entry name" value="RNA_pol_sigma_r2"/>
</dbReference>
<dbReference type="InterPro" id="IPR039425">
    <property type="entry name" value="RNA_pol_sigma-70-like"/>
</dbReference>
<dbReference type="eggNOG" id="COG1595">
    <property type="taxonomic scope" value="Bacteria"/>
</dbReference>
<keyword evidence="3" id="KW-0731">Sigma factor</keyword>
<dbReference type="Gene3D" id="1.10.1740.10">
    <property type="match status" value="1"/>
</dbReference>
<proteinExistence type="inferred from homology"/>
<organism evidence="7 8">
    <name type="scientific">Paenibacillus lactis 154</name>
    <dbReference type="NCBI Taxonomy" id="743719"/>
    <lineage>
        <taxon>Bacteria</taxon>
        <taxon>Bacillati</taxon>
        <taxon>Bacillota</taxon>
        <taxon>Bacilli</taxon>
        <taxon>Bacillales</taxon>
        <taxon>Paenibacillaceae</taxon>
        <taxon>Paenibacillus</taxon>
    </lineage>
</organism>
<evidence type="ECO:0000313" key="8">
    <source>
        <dbReference type="Proteomes" id="UP000003891"/>
    </source>
</evidence>
<comment type="similarity">
    <text evidence="1">Belongs to the sigma-70 factor family. ECF subfamily.</text>
</comment>
<protein>
    <submittedName>
        <fullName evidence="7">RNA polymerase, sigma-24 subunit, ECF subfamily</fullName>
    </submittedName>
</protein>
<dbReference type="NCBIfam" id="TIGR02937">
    <property type="entry name" value="sigma70-ECF"/>
    <property type="match status" value="1"/>
</dbReference>
<dbReference type="Pfam" id="PF04542">
    <property type="entry name" value="Sigma70_r2"/>
    <property type="match status" value="1"/>
</dbReference>
<dbReference type="InterPro" id="IPR014284">
    <property type="entry name" value="RNA_pol_sigma-70_dom"/>
</dbReference>
<dbReference type="PANTHER" id="PTHR43133:SF46">
    <property type="entry name" value="RNA POLYMERASE SIGMA-70 FACTOR ECF SUBFAMILY"/>
    <property type="match status" value="1"/>
</dbReference>
<evidence type="ECO:0000256" key="2">
    <source>
        <dbReference type="ARBA" id="ARBA00023015"/>
    </source>
</evidence>
<evidence type="ECO:0000259" key="5">
    <source>
        <dbReference type="Pfam" id="PF04542"/>
    </source>
</evidence>
<evidence type="ECO:0000256" key="4">
    <source>
        <dbReference type="ARBA" id="ARBA00023163"/>
    </source>
</evidence>
<dbReference type="PANTHER" id="PTHR43133">
    <property type="entry name" value="RNA POLYMERASE ECF-TYPE SIGMA FACTO"/>
    <property type="match status" value="1"/>
</dbReference>
<dbReference type="EMBL" id="AGIP01000009">
    <property type="protein sequence ID" value="EHB62702.1"/>
    <property type="molecule type" value="Genomic_DNA"/>
</dbReference>
<keyword evidence="4" id="KW-0804">Transcription</keyword>
<dbReference type="Gene3D" id="1.10.10.10">
    <property type="entry name" value="Winged helix-like DNA-binding domain superfamily/Winged helix DNA-binding domain"/>
    <property type="match status" value="1"/>
</dbReference>
<dbReference type="InterPro" id="IPR007627">
    <property type="entry name" value="RNA_pol_sigma70_r2"/>
</dbReference>
<dbReference type="InterPro" id="IPR013249">
    <property type="entry name" value="RNA_pol_sigma70_r4_t2"/>
</dbReference>
<evidence type="ECO:0000313" key="7">
    <source>
        <dbReference type="EMBL" id="EHB62702.1"/>
    </source>
</evidence>
<dbReference type="Pfam" id="PF08281">
    <property type="entry name" value="Sigma70_r4_2"/>
    <property type="match status" value="1"/>
</dbReference>
<evidence type="ECO:0000256" key="1">
    <source>
        <dbReference type="ARBA" id="ARBA00010641"/>
    </source>
</evidence>
<name>G4HIY4_9BACL</name>
<dbReference type="STRING" id="743719.PaelaDRAFT_3945"/>
<dbReference type="Proteomes" id="UP000003891">
    <property type="component" value="Unassembled WGS sequence"/>
</dbReference>
<gene>
    <name evidence="7" type="ORF">PaelaDRAFT_3945</name>
</gene>
<dbReference type="SUPFAM" id="SSF88946">
    <property type="entry name" value="Sigma2 domain of RNA polymerase sigma factors"/>
    <property type="match status" value="1"/>
</dbReference>
<dbReference type="InterPro" id="IPR013324">
    <property type="entry name" value="RNA_pol_sigma_r3/r4-like"/>
</dbReference>
<feature type="domain" description="RNA polymerase sigma-70 region 2" evidence="5">
    <location>
        <begin position="24"/>
        <end position="87"/>
    </location>
</feature>
<dbReference type="GO" id="GO:0016987">
    <property type="term" value="F:sigma factor activity"/>
    <property type="evidence" value="ECO:0007669"/>
    <property type="project" value="UniProtKB-KW"/>
</dbReference>
<dbReference type="AlphaFoldDB" id="G4HIY4"/>
<dbReference type="GO" id="GO:0006352">
    <property type="term" value="P:DNA-templated transcription initiation"/>
    <property type="evidence" value="ECO:0007669"/>
    <property type="project" value="InterPro"/>
</dbReference>
<dbReference type="SUPFAM" id="SSF88659">
    <property type="entry name" value="Sigma3 and sigma4 domains of RNA polymerase sigma factors"/>
    <property type="match status" value="1"/>
</dbReference>
<accession>G4HIY4</accession>
<keyword evidence="2" id="KW-0805">Transcription regulation</keyword>
<evidence type="ECO:0000259" key="6">
    <source>
        <dbReference type="Pfam" id="PF08281"/>
    </source>
</evidence>
<sequence>MDVDLNYLQYTTEMDDLSLEVVMDQYGTDVWNYAYFLTKDTEMADDISQEVFIKCYKSIGSFKGRSTLKTWLLTITRNTTFTYRRSRYFRSRSFVELLRRQDTQTLMDQRAKAASAESEYVSREHVNEIWDVIMQLPDKLREVLVLDLKFEMSVAEMSEMIGIPGGTVKSRLSRARTKVQAMLRGLE</sequence>
<dbReference type="InterPro" id="IPR036388">
    <property type="entry name" value="WH-like_DNA-bd_sf"/>
</dbReference>
<dbReference type="CDD" id="cd06171">
    <property type="entry name" value="Sigma70_r4"/>
    <property type="match status" value="1"/>
</dbReference>